<evidence type="ECO:0000256" key="1">
    <source>
        <dbReference type="SAM" id="Phobius"/>
    </source>
</evidence>
<dbReference type="RefSeq" id="WP_210598083.1">
    <property type="nucleotide sequence ID" value="NZ_JAGKSQ010000006.1"/>
</dbReference>
<name>A0A941ATQ1_9BACI</name>
<reference evidence="2" key="1">
    <citation type="submission" date="2021-03" db="EMBL/GenBank/DDBJ databases">
        <title>Bacillus suaedae sp. nov., isolated from Suaeda aralocaspica.</title>
        <authorList>
            <person name="Lei R.F.R."/>
        </authorList>
    </citation>
    <scope>NUCLEOTIDE SEQUENCE</scope>
    <source>
        <strain evidence="2">YZJH907-2</strain>
    </source>
</reference>
<proteinExistence type="predicted"/>
<feature type="transmembrane region" description="Helical" evidence="1">
    <location>
        <begin position="124"/>
        <end position="146"/>
    </location>
</feature>
<evidence type="ECO:0000313" key="2">
    <source>
        <dbReference type="EMBL" id="MBP3952379.1"/>
    </source>
</evidence>
<organism evidence="2 3">
    <name type="scientific">Halalkalibacter suaedae</name>
    <dbReference type="NCBI Taxonomy" id="2822140"/>
    <lineage>
        <taxon>Bacteria</taxon>
        <taxon>Bacillati</taxon>
        <taxon>Bacillota</taxon>
        <taxon>Bacilli</taxon>
        <taxon>Bacillales</taxon>
        <taxon>Bacillaceae</taxon>
        <taxon>Halalkalibacter</taxon>
    </lineage>
</organism>
<keyword evidence="3" id="KW-1185">Reference proteome</keyword>
<comment type="caution">
    <text evidence="2">The sequence shown here is derived from an EMBL/GenBank/DDBJ whole genome shotgun (WGS) entry which is preliminary data.</text>
</comment>
<feature type="transmembrane region" description="Helical" evidence="1">
    <location>
        <begin position="158"/>
        <end position="181"/>
    </location>
</feature>
<keyword evidence="1" id="KW-0812">Transmembrane</keyword>
<dbReference type="EMBL" id="JAGKSQ010000006">
    <property type="protein sequence ID" value="MBP3952379.1"/>
    <property type="molecule type" value="Genomic_DNA"/>
</dbReference>
<dbReference type="Proteomes" id="UP000678228">
    <property type="component" value="Unassembled WGS sequence"/>
</dbReference>
<protein>
    <submittedName>
        <fullName evidence="2">Uncharacterized protein</fullName>
    </submittedName>
</protein>
<gene>
    <name evidence="2" type="ORF">J7W16_14745</name>
</gene>
<evidence type="ECO:0000313" key="3">
    <source>
        <dbReference type="Proteomes" id="UP000678228"/>
    </source>
</evidence>
<keyword evidence="1" id="KW-1133">Transmembrane helix</keyword>
<accession>A0A941ATQ1</accession>
<feature type="transmembrane region" description="Helical" evidence="1">
    <location>
        <begin position="87"/>
        <end position="112"/>
    </location>
</feature>
<dbReference type="AlphaFoldDB" id="A0A941ATQ1"/>
<feature type="transmembrane region" description="Helical" evidence="1">
    <location>
        <begin position="33"/>
        <end position="53"/>
    </location>
</feature>
<keyword evidence="1" id="KW-0472">Membrane</keyword>
<sequence length="184" mass="22001">MQEQMLTNINNLEDDLTKAINQYWKAFSSFDTWQFWLACLMLVLPLIAFYFFVDRKKLFIICFFGYTYHVFLSYFDAFMNRHNFWEYPYFLFPFLTSNIAIDAALLPVSYLLLYQYVINNNKNFYLYSLLLSLLFAFAFAGALQLLGLFRLTNGMNNFYLLLVDYGLALLSYWLTSIFIFFSKQ</sequence>
<feature type="transmembrane region" description="Helical" evidence="1">
    <location>
        <begin position="58"/>
        <end position="75"/>
    </location>
</feature>